<keyword evidence="2" id="KW-0862">Zinc</keyword>
<evidence type="ECO:0000256" key="2">
    <source>
        <dbReference type="ARBA" id="ARBA00022833"/>
    </source>
</evidence>
<dbReference type="GO" id="GO:0008270">
    <property type="term" value="F:zinc ion binding"/>
    <property type="evidence" value="ECO:0007669"/>
    <property type="project" value="InterPro"/>
</dbReference>
<name>A0A6C0LTP9_9ZZZZ</name>
<protein>
    <recommendedName>
        <fullName evidence="3">CMP/dCMP-type deaminase domain-containing protein</fullName>
    </recommendedName>
</protein>
<organism evidence="4">
    <name type="scientific">viral metagenome</name>
    <dbReference type="NCBI Taxonomy" id="1070528"/>
    <lineage>
        <taxon>unclassified sequences</taxon>
        <taxon>metagenomes</taxon>
        <taxon>organismal metagenomes</taxon>
    </lineage>
</organism>
<sequence>MCCSNSDQRFANMALREARKSHVQFKHGCVAVIGGKVVARGCNNYQTYSKDGLIGTSCSCHAEINVLRKCLRRNITGKMNLYIVRLSNTSDDMLSSSPCKECFVKMGNFNIKSIIYSESNNILVKTNMRDFVAYHETSGMRAIIENRVQQLSSL</sequence>
<dbReference type="InterPro" id="IPR016193">
    <property type="entry name" value="Cytidine_deaminase-like"/>
</dbReference>
<dbReference type="InterPro" id="IPR002125">
    <property type="entry name" value="CMP_dCMP_dom"/>
</dbReference>
<dbReference type="PROSITE" id="PS00903">
    <property type="entry name" value="CYT_DCMP_DEAMINASES_1"/>
    <property type="match status" value="1"/>
</dbReference>
<proteinExistence type="predicted"/>
<keyword evidence="1" id="KW-0479">Metal-binding</keyword>
<evidence type="ECO:0000256" key="1">
    <source>
        <dbReference type="ARBA" id="ARBA00022723"/>
    </source>
</evidence>
<evidence type="ECO:0000259" key="3">
    <source>
        <dbReference type="PROSITE" id="PS51747"/>
    </source>
</evidence>
<dbReference type="GO" id="GO:0016787">
    <property type="term" value="F:hydrolase activity"/>
    <property type="evidence" value="ECO:0007669"/>
    <property type="project" value="InterPro"/>
</dbReference>
<dbReference type="Pfam" id="PF00383">
    <property type="entry name" value="dCMP_cyt_deam_1"/>
    <property type="match status" value="1"/>
</dbReference>
<evidence type="ECO:0000313" key="4">
    <source>
        <dbReference type="EMBL" id="QHU34139.1"/>
    </source>
</evidence>
<dbReference type="SUPFAM" id="SSF53927">
    <property type="entry name" value="Cytidine deaminase-like"/>
    <property type="match status" value="1"/>
</dbReference>
<accession>A0A6C0LTP9</accession>
<reference evidence="4" key="1">
    <citation type="journal article" date="2020" name="Nature">
        <title>Giant virus diversity and host interactions through global metagenomics.</title>
        <authorList>
            <person name="Schulz F."/>
            <person name="Roux S."/>
            <person name="Paez-Espino D."/>
            <person name="Jungbluth S."/>
            <person name="Walsh D.A."/>
            <person name="Denef V.J."/>
            <person name="McMahon K.D."/>
            <person name="Konstantinidis K.T."/>
            <person name="Eloe-Fadrosh E.A."/>
            <person name="Kyrpides N.C."/>
            <person name="Woyke T."/>
        </authorList>
    </citation>
    <scope>NUCLEOTIDE SEQUENCE</scope>
    <source>
        <strain evidence="4">GVMAG-S-1016713-123</strain>
    </source>
</reference>
<dbReference type="PROSITE" id="PS51747">
    <property type="entry name" value="CYT_DCMP_DEAMINASES_2"/>
    <property type="match status" value="1"/>
</dbReference>
<dbReference type="Gene3D" id="3.40.140.10">
    <property type="entry name" value="Cytidine Deaminase, domain 2"/>
    <property type="match status" value="1"/>
</dbReference>
<dbReference type="EMBL" id="MN740567">
    <property type="protein sequence ID" value="QHU34139.1"/>
    <property type="molecule type" value="Genomic_DNA"/>
</dbReference>
<dbReference type="AlphaFoldDB" id="A0A6C0LTP9"/>
<dbReference type="InterPro" id="IPR016192">
    <property type="entry name" value="APOBEC/CMP_deaminase_Zn-bd"/>
</dbReference>
<feature type="domain" description="CMP/dCMP-type deaminase" evidence="3">
    <location>
        <begin position="5"/>
        <end position="131"/>
    </location>
</feature>